<gene>
    <name evidence="1" type="ORF">LIER_43409</name>
</gene>
<sequence length="179" mass="19964">MEGFVRNRWSEYMEQLRIGTPLFADRTTSEQSRLAYARVCVEVRIDNSELFEEITVKYVSGQEFVQKVTYEWVASKCSKCRKFGHKDGSCKVVQEYGPKVSKEEQVEDLIMGKVVEGISSMGCSSHIAETGKSGAVAKSTYVAMVATPSIQNNRKVSRGVFNGSKSSLKGHTTPILPHR</sequence>
<reference evidence="1 2" key="1">
    <citation type="submission" date="2024-01" db="EMBL/GenBank/DDBJ databases">
        <title>The complete chloroplast genome sequence of Lithospermum erythrorhizon: insights into the phylogenetic relationship among Boraginaceae species and the maternal lineages of purple gromwells.</title>
        <authorList>
            <person name="Okada T."/>
            <person name="Watanabe K."/>
        </authorList>
    </citation>
    <scope>NUCLEOTIDE SEQUENCE [LARGE SCALE GENOMIC DNA]</scope>
</reference>
<dbReference type="AlphaFoldDB" id="A0AAV3Q2I7"/>
<proteinExistence type="predicted"/>
<keyword evidence="2" id="KW-1185">Reference proteome</keyword>
<dbReference type="InterPro" id="IPR040256">
    <property type="entry name" value="At4g02000-like"/>
</dbReference>
<organism evidence="1 2">
    <name type="scientific">Lithospermum erythrorhizon</name>
    <name type="common">Purple gromwell</name>
    <name type="synonym">Lithospermum officinale var. erythrorhizon</name>
    <dbReference type="NCBI Taxonomy" id="34254"/>
    <lineage>
        <taxon>Eukaryota</taxon>
        <taxon>Viridiplantae</taxon>
        <taxon>Streptophyta</taxon>
        <taxon>Embryophyta</taxon>
        <taxon>Tracheophyta</taxon>
        <taxon>Spermatophyta</taxon>
        <taxon>Magnoliopsida</taxon>
        <taxon>eudicotyledons</taxon>
        <taxon>Gunneridae</taxon>
        <taxon>Pentapetalae</taxon>
        <taxon>asterids</taxon>
        <taxon>lamiids</taxon>
        <taxon>Boraginales</taxon>
        <taxon>Boraginaceae</taxon>
        <taxon>Boraginoideae</taxon>
        <taxon>Lithospermeae</taxon>
        <taxon>Lithospermum</taxon>
    </lineage>
</organism>
<dbReference type="PANTHER" id="PTHR31286:SF165">
    <property type="entry name" value="DUF4283 DOMAIN-CONTAINING PROTEIN"/>
    <property type="match status" value="1"/>
</dbReference>
<comment type="caution">
    <text evidence="1">The sequence shown here is derived from an EMBL/GenBank/DDBJ whole genome shotgun (WGS) entry which is preliminary data.</text>
</comment>
<evidence type="ECO:0000313" key="1">
    <source>
        <dbReference type="EMBL" id="GAA0157616.1"/>
    </source>
</evidence>
<accession>A0AAV3Q2I7</accession>
<dbReference type="EMBL" id="BAABME010034967">
    <property type="protein sequence ID" value="GAA0157616.1"/>
    <property type="molecule type" value="Genomic_DNA"/>
</dbReference>
<name>A0AAV3Q2I7_LITER</name>
<protein>
    <submittedName>
        <fullName evidence="1">Uncharacterized protein</fullName>
    </submittedName>
</protein>
<dbReference type="Proteomes" id="UP001454036">
    <property type="component" value="Unassembled WGS sequence"/>
</dbReference>
<evidence type="ECO:0000313" key="2">
    <source>
        <dbReference type="Proteomes" id="UP001454036"/>
    </source>
</evidence>
<dbReference type="PANTHER" id="PTHR31286">
    <property type="entry name" value="GLYCINE-RICH CELL WALL STRUCTURAL PROTEIN 1.8-LIKE"/>
    <property type="match status" value="1"/>
</dbReference>